<dbReference type="OMA" id="MQVRDRN"/>
<dbReference type="OrthoDB" id="62956at2759"/>
<dbReference type="PROSITE" id="PS50866">
    <property type="entry name" value="GOLD"/>
    <property type="match status" value="1"/>
</dbReference>
<dbReference type="GO" id="GO:0016020">
    <property type="term" value="C:membrane"/>
    <property type="evidence" value="ECO:0007669"/>
    <property type="project" value="UniProtKB-SubCell"/>
</dbReference>
<name>A0A1Y2FA46_PROLT</name>
<dbReference type="InterPro" id="IPR015720">
    <property type="entry name" value="Emp24-like"/>
</dbReference>
<feature type="chain" id="PRO_5011003306" evidence="10">
    <location>
        <begin position="19"/>
        <end position="196"/>
    </location>
</feature>
<reference evidence="12 13" key="1">
    <citation type="submission" date="2016-07" db="EMBL/GenBank/DDBJ databases">
        <title>Pervasive Adenine N6-methylation of Active Genes in Fungi.</title>
        <authorList>
            <consortium name="DOE Joint Genome Institute"/>
            <person name="Mondo S.J."/>
            <person name="Dannebaum R.O."/>
            <person name="Kuo R.C."/>
            <person name="Labutti K."/>
            <person name="Haridas S."/>
            <person name="Kuo A."/>
            <person name="Salamov A."/>
            <person name="Ahrendt S.R."/>
            <person name="Lipzen A."/>
            <person name="Sullivan W."/>
            <person name="Andreopoulos W.B."/>
            <person name="Clum A."/>
            <person name="Lindquist E."/>
            <person name="Daum C."/>
            <person name="Ramamoorthy G.K."/>
            <person name="Gryganskyi A."/>
            <person name="Culley D."/>
            <person name="Magnuson J.K."/>
            <person name="James T.Y."/>
            <person name="O'Malley M.A."/>
            <person name="Stajich J.E."/>
            <person name="Spatafora J.W."/>
            <person name="Visel A."/>
            <person name="Grigoriev I.V."/>
        </authorList>
    </citation>
    <scope>NUCLEOTIDE SEQUENCE [LARGE SCALE GENOMIC DNA]</scope>
    <source>
        <strain evidence="12 13">12-1054</strain>
    </source>
</reference>
<protein>
    <submittedName>
        <fullName evidence="12">COPII-coated vesicle component Emp24</fullName>
    </submittedName>
</protein>
<dbReference type="Proteomes" id="UP000193685">
    <property type="component" value="Unassembled WGS sequence"/>
</dbReference>
<evidence type="ECO:0000256" key="5">
    <source>
        <dbReference type="ARBA" id="ARBA00022989"/>
    </source>
</evidence>
<sequence length="196" mass="22663">MLRVWALLLSSLLLLVHGHSLTLHPHNRECFHEELKQGDHMVVSFQADLGGDMMINFWMSDPHGNMLNSQPRASMGEHSFEATQAGKYTYCFLNEGNDGATKEMSFNVHGVVYVSGDDPDHQDPLEKQIRELSELVAQVKDEQEYMVIRERVHRDTSESTNTRVKWWSIGQTILLIVVCLFQVVYLKRFFEVKQRL</sequence>
<dbReference type="SMART" id="SM01190">
    <property type="entry name" value="EMP24_GP25L"/>
    <property type="match status" value="1"/>
</dbReference>
<dbReference type="SUPFAM" id="SSF101576">
    <property type="entry name" value="Supernatant protein factor (SPF), C-terminal domain"/>
    <property type="match status" value="1"/>
</dbReference>
<dbReference type="GO" id="GO:0012505">
    <property type="term" value="C:endomembrane system"/>
    <property type="evidence" value="ECO:0007669"/>
    <property type="project" value="UniProtKB-SubCell"/>
</dbReference>
<evidence type="ECO:0000313" key="13">
    <source>
        <dbReference type="Proteomes" id="UP000193685"/>
    </source>
</evidence>
<evidence type="ECO:0000256" key="3">
    <source>
        <dbReference type="ARBA" id="ARBA00022692"/>
    </source>
</evidence>
<evidence type="ECO:0000256" key="7">
    <source>
        <dbReference type="ARBA" id="ARBA00037847"/>
    </source>
</evidence>
<dbReference type="InterPro" id="IPR009038">
    <property type="entry name" value="GOLD_dom"/>
</dbReference>
<accession>A0A1Y2FA46</accession>
<keyword evidence="6 9" id="KW-0472">Membrane</keyword>
<dbReference type="GeneID" id="63786234"/>
<proteinExistence type="inferred from homology"/>
<dbReference type="PANTHER" id="PTHR22811">
    <property type="entry name" value="TRANSMEMBRANE EMP24 DOMAIN-CONTAINING PROTEIN"/>
    <property type="match status" value="1"/>
</dbReference>
<dbReference type="RefSeq" id="XP_040724385.1">
    <property type="nucleotide sequence ID" value="XM_040869635.1"/>
</dbReference>
<comment type="similarity">
    <text evidence="2 8">Belongs to the EMP24/GP25L family.</text>
</comment>
<dbReference type="InterPro" id="IPR036598">
    <property type="entry name" value="GOLD_dom_sf"/>
</dbReference>
<evidence type="ECO:0000256" key="4">
    <source>
        <dbReference type="ARBA" id="ARBA00022729"/>
    </source>
</evidence>
<gene>
    <name evidence="12" type="ORF">BCR37DRAFT_381179</name>
</gene>
<evidence type="ECO:0000259" key="11">
    <source>
        <dbReference type="PROSITE" id="PS50866"/>
    </source>
</evidence>
<keyword evidence="4 10" id="KW-0732">Signal</keyword>
<feature type="transmembrane region" description="Helical" evidence="9">
    <location>
        <begin position="166"/>
        <end position="186"/>
    </location>
</feature>
<comment type="caution">
    <text evidence="12">The sequence shown here is derived from an EMBL/GenBank/DDBJ whole genome shotgun (WGS) entry which is preliminary data.</text>
</comment>
<dbReference type="Pfam" id="PF01105">
    <property type="entry name" value="EMP24_GP25L"/>
    <property type="match status" value="1"/>
</dbReference>
<evidence type="ECO:0000256" key="8">
    <source>
        <dbReference type="RuleBase" id="RU003827"/>
    </source>
</evidence>
<evidence type="ECO:0000256" key="2">
    <source>
        <dbReference type="ARBA" id="ARBA00007104"/>
    </source>
</evidence>
<evidence type="ECO:0000313" key="12">
    <source>
        <dbReference type="EMBL" id="ORY80497.1"/>
    </source>
</evidence>
<dbReference type="STRING" id="56484.A0A1Y2FA46"/>
<evidence type="ECO:0000256" key="1">
    <source>
        <dbReference type="ARBA" id="ARBA00004479"/>
    </source>
</evidence>
<dbReference type="EMBL" id="MCFI01000013">
    <property type="protein sequence ID" value="ORY80497.1"/>
    <property type="molecule type" value="Genomic_DNA"/>
</dbReference>
<feature type="signal peptide" evidence="10">
    <location>
        <begin position="1"/>
        <end position="18"/>
    </location>
</feature>
<evidence type="ECO:0000256" key="6">
    <source>
        <dbReference type="ARBA" id="ARBA00023136"/>
    </source>
</evidence>
<evidence type="ECO:0000256" key="9">
    <source>
        <dbReference type="SAM" id="Phobius"/>
    </source>
</evidence>
<evidence type="ECO:0000256" key="10">
    <source>
        <dbReference type="SAM" id="SignalP"/>
    </source>
</evidence>
<dbReference type="AlphaFoldDB" id="A0A1Y2FA46"/>
<keyword evidence="13" id="KW-1185">Reference proteome</keyword>
<organism evidence="12 13">
    <name type="scientific">Protomyces lactucae-debilis</name>
    <dbReference type="NCBI Taxonomy" id="2754530"/>
    <lineage>
        <taxon>Eukaryota</taxon>
        <taxon>Fungi</taxon>
        <taxon>Dikarya</taxon>
        <taxon>Ascomycota</taxon>
        <taxon>Taphrinomycotina</taxon>
        <taxon>Taphrinomycetes</taxon>
        <taxon>Taphrinales</taxon>
        <taxon>Protomycetaceae</taxon>
        <taxon>Protomyces</taxon>
    </lineage>
</organism>
<comment type="subcellular location">
    <subcellularLocation>
        <location evidence="7">Endomembrane system</location>
        <topology evidence="7">Single-pass membrane protein</topology>
    </subcellularLocation>
    <subcellularLocation>
        <location evidence="1 8">Membrane</location>
        <topology evidence="1 8">Single-pass type I membrane protein</topology>
    </subcellularLocation>
</comment>
<keyword evidence="3 8" id="KW-0812">Transmembrane</keyword>
<feature type="domain" description="GOLD" evidence="11">
    <location>
        <begin position="28"/>
        <end position="110"/>
    </location>
</feature>
<keyword evidence="5 9" id="KW-1133">Transmembrane helix</keyword>